<feature type="repeat" description="TPR" evidence="1">
    <location>
        <begin position="168"/>
        <end position="201"/>
    </location>
</feature>
<keyword evidence="4" id="KW-0808">Transferase</keyword>
<sequence>MRIFVFAFLFLAGVSLASAQPVPDLGPEAEPPSAEDFNALPDDLPEDGGQVVVDESDPEDEKSRLDELFANLAKSDNPKEAERIGREIQMLWMDSGSDTVDVLMSRAGKAIQADDHALALDFLDTVVILKPTYAEGWNRRATVHYMTEDFGKSLVDIERTLALEPRHWGALSGLAIIQRRLGFESEALATFRRALEVNPSLENATKAVNDLEKEAEGEPA</sequence>
<gene>
    <name evidence="4" type="ORF">LAL4801_05540</name>
</gene>
<dbReference type="PROSITE" id="PS50005">
    <property type="entry name" value="TPR"/>
    <property type="match status" value="1"/>
</dbReference>
<feature type="signal peptide" evidence="3">
    <location>
        <begin position="1"/>
        <end position="19"/>
    </location>
</feature>
<dbReference type="SMART" id="SM00028">
    <property type="entry name" value="TPR"/>
    <property type="match status" value="3"/>
</dbReference>
<accession>A0A0M6YCC9</accession>
<dbReference type="RefSeq" id="WP_055661175.1">
    <property type="nucleotide sequence ID" value="NZ_CXST01000005.1"/>
</dbReference>
<dbReference type="OrthoDB" id="9815010at2"/>
<dbReference type="InterPro" id="IPR011990">
    <property type="entry name" value="TPR-like_helical_dom_sf"/>
</dbReference>
<keyword evidence="3" id="KW-0732">Signal</keyword>
<dbReference type="EMBL" id="CXST01000005">
    <property type="protein sequence ID" value="CTQ47079.1"/>
    <property type="molecule type" value="Genomic_DNA"/>
</dbReference>
<evidence type="ECO:0000313" key="5">
    <source>
        <dbReference type="Proteomes" id="UP000048926"/>
    </source>
</evidence>
<keyword evidence="5" id="KW-1185">Reference proteome</keyword>
<feature type="region of interest" description="Disordered" evidence="2">
    <location>
        <begin position="23"/>
        <end position="60"/>
    </location>
</feature>
<evidence type="ECO:0000313" key="4">
    <source>
        <dbReference type="EMBL" id="CTQ47079.1"/>
    </source>
</evidence>
<dbReference type="Gene3D" id="1.25.40.10">
    <property type="entry name" value="Tetratricopeptide repeat domain"/>
    <property type="match status" value="1"/>
</dbReference>
<dbReference type="InterPro" id="IPR019734">
    <property type="entry name" value="TPR_rpt"/>
</dbReference>
<dbReference type="GO" id="GO:0016740">
    <property type="term" value="F:transferase activity"/>
    <property type="evidence" value="ECO:0007669"/>
    <property type="project" value="UniProtKB-KW"/>
</dbReference>
<feature type="chain" id="PRO_5005807685" evidence="3">
    <location>
        <begin position="20"/>
        <end position="220"/>
    </location>
</feature>
<reference evidence="5" key="1">
    <citation type="submission" date="2015-07" db="EMBL/GenBank/DDBJ databases">
        <authorList>
            <person name="Rodrigo-Torres Lidia"/>
            <person name="Arahal R.David."/>
        </authorList>
    </citation>
    <scope>NUCLEOTIDE SEQUENCE [LARGE SCALE GENOMIC DNA]</scope>
    <source>
        <strain evidence="5">CECT 4801</strain>
    </source>
</reference>
<keyword evidence="1" id="KW-0802">TPR repeat</keyword>
<dbReference type="AlphaFoldDB" id="A0A0M6YCC9"/>
<organism evidence="4 5">
    <name type="scientific">Roseibium aggregatum</name>
    <dbReference type="NCBI Taxonomy" id="187304"/>
    <lineage>
        <taxon>Bacteria</taxon>
        <taxon>Pseudomonadati</taxon>
        <taxon>Pseudomonadota</taxon>
        <taxon>Alphaproteobacteria</taxon>
        <taxon>Hyphomicrobiales</taxon>
        <taxon>Stappiaceae</taxon>
        <taxon>Roseibium</taxon>
    </lineage>
</organism>
<evidence type="ECO:0000256" key="2">
    <source>
        <dbReference type="SAM" id="MobiDB-lite"/>
    </source>
</evidence>
<dbReference type="STRING" id="187304.B0E33_16095"/>
<proteinExistence type="predicted"/>
<evidence type="ECO:0000256" key="3">
    <source>
        <dbReference type="SAM" id="SignalP"/>
    </source>
</evidence>
<protein>
    <submittedName>
        <fullName evidence="4">Putative O-linked N-acetylglucosamine transferase, SPINDLY family</fullName>
    </submittedName>
</protein>
<name>A0A0M6YCC9_9HYPH</name>
<dbReference type="SUPFAM" id="SSF48452">
    <property type="entry name" value="TPR-like"/>
    <property type="match status" value="1"/>
</dbReference>
<evidence type="ECO:0000256" key="1">
    <source>
        <dbReference type="PROSITE-ProRule" id="PRU00339"/>
    </source>
</evidence>
<dbReference type="Proteomes" id="UP000048926">
    <property type="component" value="Unassembled WGS sequence"/>
</dbReference>